<accession>A0A4S1X004</accession>
<dbReference type="OrthoDB" id="7586114at2"/>
<organism evidence="1 2">
    <name type="scientific">Sphingomonas gei</name>
    <dbReference type="NCBI Taxonomy" id="1395960"/>
    <lineage>
        <taxon>Bacteria</taxon>
        <taxon>Pseudomonadati</taxon>
        <taxon>Pseudomonadota</taxon>
        <taxon>Alphaproteobacteria</taxon>
        <taxon>Sphingomonadales</taxon>
        <taxon>Sphingomonadaceae</taxon>
        <taxon>Sphingomonas</taxon>
    </lineage>
</organism>
<dbReference type="AlphaFoldDB" id="A0A4S1X004"/>
<keyword evidence="2" id="KW-1185">Reference proteome</keyword>
<name>A0A4S1X004_9SPHN</name>
<dbReference type="EMBL" id="SRXT01000009">
    <property type="protein sequence ID" value="TGX49199.1"/>
    <property type="molecule type" value="Genomic_DNA"/>
</dbReference>
<proteinExistence type="predicted"/>
<evidence type="ECO:0000313" key="1">
    <source>
        <dbReference type="EMBL" id="TGX49199.1"/>
    </source>
</evidence>
<dbReference type="Proteomes" id="UP000306147">
    <property type="component" value="Unassembled WGS sequence"/>
</dbReference>
<protein>
    <submittedName>
        <fullName evidence="1">Uncharacterized protein</fullName>
    </submittedName>
</protein>
<comment type="caution">
    <text evidence="1">The sequence shown here is derived from an EMBL/GenBank/DDBJ whole genome shotgun (WGS) entry which is preliminary data.</text>
</comment>
<gene>
    <name evidence="1" type="ORF">E5A73_20405</name>
</gene>
<reference evidence="1 2" key="1">
    <citation type="submission" date="2019-04" db="EMBL/GenBank/DDBJ databases">
        <title>Sphingomonas psychrotolerans sp. nov., isolated from soil in the Tianshan Mountains, Xinjiang, China.</title>
        <authorList>
            <person name="Luo Y."/>
            <person name="Sheng H."/>
        </authorList>
    </citation>
    <scope>NUCLEOTIDE SEQUENCE [LARGE SCALE GENOMIC DNA]</scope>
    <source>
        <strain evidence="1 2">ZFGT-11</strain>
    </source>
</reference>
<dbReference type="RefSeq" id="WP_135965692.1">
    <property type="nucleotide sequence ID" value="NZ_SRXT01000009.1"/>
</dbReference>
<sequence>MDIYGKDPVVTRAVALALMRQSLGLLDAVGDTAPAVHLQMAIDTMTRSLPSPRDDQPVTA</sequence>
<evidence type="ECO:0000313" key="2">
    <source>
        <dbReference type="Proteomes" id="UP000306147"/>
    </source>
</evidence>